<protein>
    <submittedName>
        <fullName evidence="2">Uncharacterized protein</fullName>
    </submittedName>
</protein>
<name>A0A4Q4TUY7_9PEZI</name>
<feature type="compositionally biased region" description="Basic residues" evidence="1">
    <location>
        <begin position="40"/>
        <end position="52"/>
    </location>
</feature>
<gene>
    <name evidence="2" type="ORF">DL764_000472</name>
</gene>
<dbReference type="EMBL" id="QJNU01000014">
    <property type="protein sequence ID" value="RYP10682.1"/>
    <property type="molecule type" value="Genomic_DNA"/>
</dbReference>
<evidence type="ECO:0000256" key="1">
    <source>
        <dbReference type="SAM" id="MobiDB-lite"/>
    </source>
</evidence>
<dbReference type="Proteomes" id="UP000293360">
    <property type="component" value="Unassembled WGS sequence"/>
</dbReference>
<sequence length="292" mass="33354">MPLNNQQTIPRDNHTPSTLSTASRPQSPLYDSSRSPSPRARSRSRTPLRRSRSVQPPRPPRLRYSHTYSYSRSTHPPLHSPPYPASTPSSPPPPPAQTSRSKHLSSSSKTLATTGDDQHRQRRRQDRRRSSSAHSSGSLTRGEKLKSSLAFLGTVAAATYLIHKVRPTVLGDKKELKGLKGKEKEVVGRGDGERNRERDRDRGRGRDRGRDGDRDGGRCRDRDGSVIRDVVVEERFRNGRPQGRRVYDDGRLILDERRYRVRGRRSVDGRLDHPRHRRYEVDDDYVAYESGW</sequence>
<organism evidence="2 3">
    <name type="scientific">Monosporascus ibericus</name>
    <dbReference type="NCBI Taxonomy" id="155417"/>
    <lineage>
        <taxon>Eukaryota</taxon>
        <taxon>Fungi</taxon>
        <taxon>Dikarya</taxon>
        <taxon>Ascomycota</taxon>
        <taxon>Pezizomycotina</taxon>
        <taxon>Sordariomycetes</taxon>
        <taxon>Xylariomycetidae</taxon>
        <taxon>Xylariales</taxon>
        <taxon>Xylariales incertae sedis</taxon>
        <taxon>Monosporascus</taxon>
    </lineage>
</organism>
<feature type="compositionally biased region" description="Low complexity" evidence="1">
    <location>
        <begin position="65"/>
        <end position="75"/>
    </location>
</feature>
<feature type="compositionally biased region" description="Basic residues" evidence="1">
    <location>
        <begin position="120"/>
        <end position="131"/>
    </location>
</feature>
<feature type="compositionally biased region" description="Low complexity" evidence="1">
    <location>
        <begin position="104"/>
        <end position="115"/>
    </location>
</feature>
<feature type="region of interest" description="Disordered" evidence="1">
    <location>
        <begin position="178"/>
        <end position="221"/>
    </location>
</feature>
<comment type="caution">
    <text evidence="2">The sequence shown here is derived from an EMBL/GenBank/DDBJ whole genome shotgun (WGS) entry which is preliminary data.</text>
</comment>
<feature type="region of interest" description="Disordered" evidence="1">
    <location>
        <begin position="1"/>
        <end position="142"/>
    </location>
</feature>
<keyword evidence="3" id="KW-1185">Reference proteome</keyword>
<proteinExistence type="predicted"/>
<accession>A0A4Q4TUY7</accession>
<evidence type="ECO:0000313" key="2">
    <source>
        <dbReference type="EMBL" id="RYP10682.1"/>
    </source>
</evidence>
<evidence type="ECO:0000313" key="3">
    <source>
        <dbReference type="Proteomes" id="UP000293360"/>
    </source>
</evidence>
<dbReference type="AlphaFoldDB" id="A0A4Q4TUY7"/>
<feature type="compositionally biased region" description="Polar residues" evidence="1">
    <location>
        <begin position="1"/>
        <end position="30"/>
    </location>
</feature>
<feature type="compositionally biased region" description="Pro residues" evidence="1">
    <location>
        <begin position="78"/>
        <end position="96"/>
    </location>
</feature>
<dbReference type="OrthoDB" id="4778299at2759"/>
<reference evidence="2 3" key="1">
    <citation type="submission" date="2018-06" db="EMBL/GenBank/DDBJ databases">
        <title>Complete Genomes of Monosporascus.</title>
        <authorList>
            <person name="Robinson A.J."/>
            <person name="Natvig D.O."/>
        </authorList>
    </citation>
    <scope>NUCLEOTIDE SEQUENCE [LARGE SCALE GENOMIC DNA]</scope>
    <source>
        <strain evidence="2 3">CBS 110550</strain>
    </source>
</reference>